<protein>
    <submittedName>
        <fullName evidence="2">Clan AA aspartic protease</fullName>
    </submittedName>
</protein>
<feature type="transmembrane region" description="Helical" evidence="1">
    <location>
        <begin position="46"/>
        <end position="63"/>
    </location>
</feature>
<dbReference type="EMBL" id="CXST01000001">
    <property type="protein sequence ID" value="CTQ41937.1"/>
    <property type="molecule type" value="Genomic_DNA"/>
</dbReference>
<sequence>MNNPRNYRGLMVVILVLVMAVAVFYAFFGDPTDPANVNFDDTGPRVVALSALAFVFLASFLFGQPKAREILHGTVFWGGFCALLVVGYVYKAELVQAGYRVLGALAPGLAVTQPDGTILIVRDAGGHFVLDGRINGARAEFLLDTGASAVVLTYEDALRAGYRPQDLTFSVPVSTANGRALVAPVKIDTITIGDHTLRNIRGFVGRQGTLDSSLFGMTALDHLRSWRIEGDKLIMTP</sequence>
<dbReference type="InterPro" id="IPR001969">
    <property type="entry name" value="Aspartic_peptidase_AS"/>
</dbReference>
<dbReference type="GO" id="GO:0004190">
    <property type="term" value="F:aspartic-type endopeptidase activity"/>
    <property type="evidence" value="ECO:0007669"/>
    <property type="project" value="InterPro"/>
</dbReference>
<evidence type="ECO:0000313" key="3">
    <source>
        <dbReference type="Proteomes" id="UP000048926"/>
    </source>
</evidence>
<dbReference type="OrthoDB" id="7595324at2"/>
<feature type="transmembrane region" description="Helical" evidence="1">
    <location>
        <begin position="7"/>
        <end position="26"/>
    </location>
</feature>
<dbReference type="NCBIfam" id="TIGR02281">
    <property type="entry name" value="clan_AA_DTGA"/>
    <property type="match status" value="1"/>
</dbReference>
<accession>A0A0M6XWY4</accession>
<dbReference type="SUPFAM" id="SSF50630">
    <property type="entry name" value="Acid proteases"/>
    <property type="match status" value="1"/>
</dbReference>
<name>A0A0M6XWY4_9HYPH</name>
<keyword evidence="2" id="KW-0378">Hydrolase</keyword>
<feature type="transmembrane region" description="Helical" evidence="1">
    <location>
        <begin position="70"/>
        <end position="90"/>
    </location>
</feature>
<dbReference type="CDD" id="cd05483">
    <property type="entry name" value="retropepsin_like_bacteria"/>
    <property type="match status" value="1"/>
</dbReference>
<dbReference type="GO" id="GO:0006508">
    <property type="term" value="P:proteolysis"/>
    <property type="evidence" value="ECO:0007669"/>
    <property type="project" value="UniProtKB-KW"/>
</dbReference>
<gene>
    <name evidence="2" type="ORF">LAL4801_00357</name>
</gene>
<evidence type="ECO:0000313" key="2">
    <source>
        <dbReference type="EMBL" id="CTQ41937.1"/>
    </source>
</evidence>
<dbReference type="InterPro" id="IPR011969">
    <property type="entry name" value="Clan_AA_Asp_peptidase_C"/>
</dbReference>
<dbReference type="InterPro" id="IPR034122">
    <property type="entry name" value="Retropepsin-like_bacterial"/>
</dbReference>
<dbReference type="AlphaFoldDB" id="A0A0M6XWY4"/>
<keyword evidence="1" id="KW-0472">Membrane</keyword>
<keyword evidence="2" id="KW-0645">Protease</keyword>
<keyword evidence="1" id="KW-0812">Transmembrane</keyword>
<dbReference type="PROSITE" id="PS00141">
    <property type="entry name" value="ASP_PROTEASE"/>
    <property type="match status" value="1"/>
</dbReference>
<dbReference type="STRING" id="187304.B0E33_28295"/>
<dbReference type="InterPro" id="IPR021109">
    <property type="entry name" value="Peptidase_aspartic_dom_sf"/>
</dbReference>
<keyword evidence="1" id="KW-1133">Transmembrane helix</keyword>
<reference evidence="3" key="1">
    <citation type="submission" date="2015-07" db="EMBL/GenBank/DDBJ databases">
        <authorList>
            <person name="Rodrigo-Torres Lidia"/>
            <person name="Arahal R.David."/>
        </authorList>
    </citation>
    <scope>NUCLEOTIDE SEQUENCE [LARGE SCALE GENOMIC DNA]</scope>
    <source>
        <strain evidence="3">CECT 4801</strain>
    </source>
</reference>
<dbReference type="Gene3D" id="2.40.70.10">
    <property type="entry name" value="Acid Proteases"/>
    <property type="match status" value="1"/>
</dbReference>
<keyword evidence="3" id="KW-1185">Reference proteome</keyword>
<organism evidence="2 3">
    <name type="scientific">Roseibium aggregatum</name>
    <dbReference type="NCBI Taxonomy" id="187304"/>
    <lineage>
        <taxon>Bacteria</taxon>
        <taxon>Pseudomonadati</taxon>
        <taxon>Pseudomonadota</taxon>
        <taxon>Alphaproteobacteria</taxon>
        <taxon>Hyphomicrobiales</taxon>
        <taxon>Stappiaceae</taxon>
        <taxon>Roseibium</taxon>
    </lineage>
</organism>
<evidence type="ECO:0000256" key="1">
    <source>
        <dbReference type="SAM" id="Phobius"/>
    </source>
</evidence>
<proteinExistence type="predicted"/>
<dbReference type="RefSeq" id="WP_055653831.1">
    <property type="nucleotide sequence ID" value="NZ_CXST01000001.1"/>
</dbReference>
<dbReference type="Proteomes" id="UP000048926">
    <property type="component" value="Unassembled WGS sequence"/>
</dbReference>
<dbReference type="Pfam" id="PF13975">
    <property type="entry name" value="gag-asp_proteas"/>
    <property type="match status" value="1"/>
</dbReference>